<organism evidence="7 8">
    <name type="scientific">Mucilaginibacter pineti</name>
    <dbReference type="NCBI Taxonomy" id="1391627"/>
    <lineage>
        <taxon>Bacteria</taxon>
        <taxon>Pseudomonadati</taxon>
        <taxon>Bacteroidota</taxon>
        <taxon>Sphingobacteriia</taxon>
        <taxon>Sphingobacteriales</taxon>
        <taxon>Sphingobacteriaceae</taxon>
        <taxon>Mucilaginibacter</taxon>
    </lineage>
</organism>
<feature type="transmembrane region" description="Helical" evidence="5">
    <location>
        <begin position="113"/>
        <end position="133"/>
    </location>
</feature>
<dbReference type="AlphaFoldDB" id="A0A1G7P218"/>
<evidence type="ECO:0000313" key="7">
    <source>
        <dbReference type="EMBL" id="SDF80346.1"/>
    </source>
</evidence>
<gene>
    <name evidence="7" type="ORF">SAMN05216464_1332</name>
</gene>
<comment type="subcellular location">
    <subcellularLocation>
        <location evidence="1">Membrane</location>
        <topology evidence="1">Multi-pass membrane protein</topology>
    </subcellularLocation>
</comment>
<dbReference type="Proteomes" id="UP000199072">
    <property type="component" value="Unassembled WGS sequence"/>
</dbReference>
<evidence type="ECO:0000259" key="6">
    <source>
        <dbReference type="Pfam" id="PF07291"/>
    </source>
</evidence>
<dbReference type="OrthoDB" id="673785at2"/>
<dbReference type="GO" id="GO:0030416">
    <property type="term" value="P:methylamine metabolic process"/>
    <property type="evidence" value="ECO:0007669"/>
    <property type="project" value="InterPro"/>
</dbReference>
<reference evidence="7 8" key="1">
    <citation type="submission" date="2016-10" db="EMBL/GenBank/DDBJ databases">
        <authorList>
            <person name="de Groot N.N."/>
        </authorList>
    </citation>
    <scope>NUCLEOTIDE SEQUENCE [LARGE SCALE GENOMIC DNA]</scope>
    <source>
        <strain evidence="7 8">47C3B</strain>
    </source>
</reference>
<proteinExistence type="predicted"/>
<evidence type="ECO:0000256" key="5">
    <source>
        <dbReference type="SAM" id="Phobius"/>
    </source>
</evidence>
<keyword evidence="4 5" id="KW-0472">Membrane</keyword>
<evidence type="ECO:0000256" key="1">
    <source>
        <dbReference type="ARBA" id="ARBA00004141"/>
    </source>
</evidence>
<accession>A0A1G7P218</accession>
<dbReference type="EMBL" id="FNAI01000033">
    <property type="protein sequence ID" value="SDF80346.1"/>
    <property type="molecule type" value="Genomic_DNA"/>
</dbReference>
<name>A0A1G7P218_9SPHI</name>
<dbReference type="GO" id="GO:0016020">
    <property type="term" value="C:membrane"/>
    <property type="evidence" value="ECO:0007669"/>
    <property type="project" value="UniProtKB-SubCell"/>
</dbReference>
<protein>
    <recommendedName>
        <fullName evidence="6">Methylamine utilisation protein MauE domain-containing protein</fullName>
    </recommendedName>
</protein>
<dbReference type="STRING" id="1391627.SAMN05216464_1332"/>
<dbReference type="InterPro" id="IPR009908">
    <property type="entry name" value="Methylamine_util_MauE"/>
</dbReference>
<keyword evidence="8" id="KW-1185">Reference proteome</keyword>
<evidence type="ECO:0000256" key="2">
    <source>
        <dbReference type="ARBA" id="ARBA00022692"/>
    </source>
</evidence>
<keyword evidence="3 5" id="KW-1133">Transmembrane helix</keyword>
<feature type="transmembrane region" description="Helical" evidence="5">
    <location>
        <begin position="45"/>
        <end position="66"/>
    </location>
</feature>
<keyword evidence="2 5" id="KW-0812">Transmembrane</keyword>
<feature type="transmembrane region" description="Helical" evidence="5">
    <location>
        <begin position="73"/>
        <end position="93"/>
    </location>
</feature>
<dbReference type="RefSeq" id="WP_143014299.1">
    <property type="nucleotide sequence ID" value="NZ_FNAI01000033.1"/>
</dbReference>
<evidence type="ECO:0000313" key="8">
    <source>
        <dbReference type="Proteomes" id="UP000199072"/>
    </source>
</evidence>
<sequence length="157" mass="17666">MKKERLLKFLTGSIAAMFAYAAIIKLSDYPKSRDEMLNQVFPAPMAEVLTWLIPAIEILLVISLLVPASRKRATWGSLLLMSAFTIYIILATNNVFSRTPCSCSGILWEGAPYMAQLIFNILFIAISLIVLTIENGWAKNFTWFHIKHKKQLVSNSA</sequence>
<evidence type="ECO:0000256" key="3">
    <source>
        <dbReference type="ARBA" id="ARBA00022989"/>
    </source>
</evidence>
<dbReference type="Pfam" id="PF07291">
    <property type="entry name" value="MauE"/>
    <property type="match status" value="1"/>
</dbReference>
<evidence type="ECO:0000256" key="4">
    <source>
        <dbReference type="ARBA" id="ARBA00023136"/>
    </source>
</evidence>
<feature type="domain" description="Methylamine utilisation protein MauE" evidence="6">
    <location>
        <begin position="5"/>
        <end position="131"/>
    </location>
</feature>